<keyword evidence="8" id="KW-0539">Nucleus</keyword>
<feature type="compositionally biased region" description="Basic and acidic residues" evidence="11">
    <location>
        <begin position="574"/>
        <end position="583"/>
    </location>
</feature>
<feature type="compositionally biased region" description="Acidic residues" evidence="11">
    <location>
        <begin position="584"/>
        <end position="606"/>
    </location>
</feature>
<evidence type="ECO:0000256" key="9">
    <source>
        <dbReference type="ARBA" id="ARBA00082314"/>
    </source>
</evidence>
<dbReference type="NCBIfam" id="TIGR00446">
    <property type="entry name" value="nop2p"/>
    <property type="match status" value="1"/>
</dbReference>
<feature type="active site" description="Nucleophile" evidence="10">
    <location>
        <position position="498"/>
    </location>
</feature>
<evidence type="ECO:0000256" key="5">
    <source>
        <dbReference type="ARBA" id="ARBA00022679"/>
    </source>
</evidence>
<comment type="similarity">
    <text evidence="2 10">Belongs to the class I-like SAM-binding methyltransferase superfamily. RsmB/NOP family.</text>
</comment>
<feature type="region of interest" description="Disordered" evidence="11">
    <location>
        <begin position="574"/>
        <end position="607"/>
    </location>
</feature>
<evidence type="ECO:0000256" key="3">
    <source>
        <dbReference type="ARBA" id="ARBA00022517"/>
    </source>
</evidence>
<dbReference type="GO" id="GO:0003723">
    <property type="term" value="F:RNA binding"/>
    <property type="evidence" value="ECO:0007669"/>
    <property type="project" value="UniProtKB-UniRule"/>
</dbReference>
<evidence type="ECO:0000256" key="2">
    <source>
        <dbReference type="ARBA" id="ARBA00007494"/>
    </source>
</evidence>
<feature type="binding site" evidence="10">
    <location>
        <position position="441"/>
    </location>
    <ligand>
        <name>S-adenosyl-L-methionine</name>
        <dbReference type="ChEBI" id="CHEBI:59789"/>
    </ligand>
</feature>
<feature type="binding site" evidence="10">
    <location>
        <begin position="373"/>
        <end position="379"/>
    </location>
    <ligand>
        <name>S-adenosyl-L-methionine</name>
        <dbReference type="ChEBI" id="CHEBI:59789"/>
    </ligand>
</feature>
<evidence type="ECO:0000256" key="4">
    <source>
        <dbReference type="ARBA" id="ARBA00022603"/>
    </source>
</evidence>
<evidence type="ECO:0000256" key="7">
    <source>
        <dbReference type="ARBA" id="ARBA00022884"/>
    </source>
</evidence>
<reference evidence="13" key="1">
    <citation type="submission" date="2016-04" db="EMBL/GenBank/DDBJ databases">
        <authorList>
            <person name="Evans L.H."/>
            <person name="Alamgir A."/>
            <person name="Owens N."/>
            <person name="Weber N.D."/>
            <person name="Virtaneva K."/>
            <person name="Barbian K."/>
            <person name="Babar A."/>
            <person name="Rosenke K."/>
        </authorList>
    </citation>
    <scope>NUCLEOTIDE SEQUENCE [LARGE SCALE GENOMIC DNA]</scope>
    <source>
        <strain evidence="13">CBS 101.48</strain>
    </source>
</reference>
<dbReference type="Proteomes" id="UP000078561">
    <property type="component" value="Unassembled WGS sequence"/>
</dbReference>
<name>A0A168NSS0_ABSGL</name>
<dbReference type="PRINTS" id="PR02008">
    <property type="entry name" value="RCMTFAMILY"/>
</dbReference>
<dbReference type="OMA" id="PIGSWTK"/>
<dbReference type="InterPro" id="IPR023267">
    <property type="entry name" value="RCMT"/>
</dbReference>
<feature type="compositionally biased region" description="Acidic residues" evidence="11">
    <location>
        <begin position="87"/>
        <end position="120"/>
    </location>
</feature>
<organism evidence="13">
    <name type="scientific">Absidia glauca</name>
    <name type="common">Pin mould</name>
    <dbReference type="NCBI Taxonomy" id="4829"/>
    <lineage>
        <taxon>Eukaryota</taxon>
        <taxon>Fungi</taxon>
        <taxon>Fungi incertae sedis</taxon>
        <taxon>Mucoromycota</taxon>
        <taxon>Mucoromycotina</taxon>
        <taxon>Mucoromycetes</taxon>
        <taxon>Mucorales</taxon>
        <taxon>Cunninghamellaceae</taxon>
        <taxon>Absidia</taxon>
    </lineage>
</organism>
<feature type="domain" description="SAM-dependent MTase RsmB/NOP-type" evidence="12">
    <location>
        <begin position="281"/>
        <end position="569"/>
    </location>
</feature>
<dbReference type="GO" id="GO:0000470">
    <property type="term" value="P:maturation of LSU-rRNA"/>
    <property type="evidence" value="ECO:0007669"/>
    <property type="project" value="TreeGrafter"/>
</dbReference>
<dbReference type="Pfam" id="PF22458">
    <property type="entry name" value="RsmF-B_ferredox"/>
    <property type="match status" value="1"/>
</dbReference>
<dbReference type="FunFam" id="3.30.70.1170:FF:000001">
    <property type="entry name" value="Ribosomal RNA methyltransferase Nop2"/>
    <property type="match status" value="1"/>
</dbReference>
<keyword evidence="6 10" id="KW-0949">S-adenosyl-L-methionine</keyword>
<proteinExistence type="inferred from homology"/>
<dbReference type="InterPro" id="IPR018314">
    <property type="entry name" value="RsmB/NOL1/NOP2-like_CS"/>
</dbReference>
<dbReference type="Pfam" id="PF01189">
    <property type="entry name" value="Methyltr_RsmB-F"/>
    <property type="match status" value="1"/>
</dbReference>
<dbReference type="PANTHER" id="PTHR22807:SF30">
    <property type="entry name" value="28S RRNA (CYTOSINE(4447)-C(5))-METHYLTRANSFERASE-RELATED"/>
    <property type="match status" value="1"/>
</dbReference>
<keyword evidence="3" id="KW-0690">Ribosome biogenesis</keyword>
<protein>
    <recommendedName>
        <fullName evidence="9">Nucleolar protein 2</fullName>
    </recommendedName>
</protein>
<dbReference type="EMBL" id="LT553503">
    <property type="protein sequence ID" value="SAM01124.1"/>
    <property type="molecule type" value="Genomic_DNA"/>
</dbReference>
<dbReference type="OrthoDB" id="427002at2759"/>
<evidence type="ECO:0000256" key="8">
    <source>
        <dbReference type="ARBA" id="ARBA00023242"/>
    </source>
</evidence>
<keyword evidence="5 10" id="KW-0808">Transferase</keyword>
<feature type="region of interest" description="Disordered" evidence="11">
    <location>
        <begin position="1"/>
        <end position="155"/>
    </location>
</feature>
<comment type="subcellular location">
    <subcellularLocation>
        <location evidence="1">Nucleus</location>
        <location evidence="1">Nucleolus</location>
    </subcellularLocation>
</comment>
<evidence type="ECO:0000256" key="10">
    <source>
        <dbReference type="PROSITE-ProRule" id="PRU01023"/>
    </source>
</evidence>
<dbReference type="PRINTS" id="PR02012">
    <property type="entry name" value="RCMTNOP2"/>
</dbReference>
<feature type="binding site" evidence="10">
    <location>
        <position position="424"/>
    </location>
    <ligand>
        <name>S-adenosyl-L-methionine</name>
        <dbReference type="ChEBI" id="CHEBI:59789"/>
    </ligand>
</feature>
<dbReference type="InterPro" id="IPR011023">
    <property type="entry name" value="Nop2p"/>
</dbReference>
<dbReference type="Gene3D" id="3.40.50.150">
    <property type="entry name" value="Vaccinia Virus protein VP39"/>
    <property type="match status" value="1"/>
</dbReference>
<evidence type="ECO:0000256" key="1">
    <source>
        <dbReference type="ARBA" id="ARBA00004604"/>
    </source>
</evidence>
<evidence type="ECO:0000256" key="6">
    <source>
        <dbReference type="ARBA" id="ARBA00022691"/>
    </source>
</evidence>
<dbReference type="InterPro" id="IPR049560">
    <property type="entry name" value="MeTrfase_RsmB-F_NOP2_cat"/>
</dbReference>
<dbReference type="InterPro" id="IPR023273">
    <property type="entry name" value="RCMT_NOP2"/>
</dbReference>
<dbReference type="PROSITE" id="PS51686">
    <property type="entry name" value="SAM_MT_RSMB_NOP"/>
    <property type="match status" value="1"/>
</dbReference>
<feature type="binding site" evidence="10">
    <location>
        <position position="397"/>
    </location>
    <ligand>
        <name>S-adenosyl-L-methionine</name>
        <dbReference type="ChEBI" id="CHEBI:59789"/>
    </ligand>
</feature>
<dbReference type="GO" id="GO:0005730">
    <property type="term" value="C:nucleolus"/>
    <property type="evidence" value="ECO:0007669"/>
    <property type="project" value="UniProtKB-SubCell"/>
</dbReference>
<dbReference type="Gene3D" id="3.30.70.1170">
    <property type="entry name" value="Sun protein, domain 3"/>
    <property type="match status" value="1"/>
</dbReference>
<evidence type="ECO:0000259" key="12">
    <source>
        <dbReference type="PROSITE" id="PS51686"/>
    </source>
</evidence>
<gene>
    <name evidence="13" type="primary">ABSGL_06861.1 scaffold 8678</name>
</gene>
<keyword evidence="7 10" id="KW-0694">RNA-binding</keyword>
<keyword evidence="14" id="KW-1185">Reference proteome</keyword>
<evidence type="ECO:0000313" key="14">
    <source>
        <dbReference type="Proteomes" id="UP000078561"/>
    </source>
</evidence>
<evidence type="ECO:0000313" key="13">
    <source>
        <dbReference type="EMBL" id="SAM01124.1"/>
    </source>
</evidence>
<dbReference type="PANTHER" id="PTHR22807">
    <property type="entry name" value="NOP2 YEAST -RELATED NOL1/NOP2/FMU SUN DOMAIN-CONTAINING"/>
    <property type="match status" value="1"/>
</dbReference>
<dbReference type="SUPFAM" id="SSF53335">
    <property type="entry name" value="S-adenosyl-L-methionine-dependent methyltransferases"/>
    <property type="match status" value="1"/>
</dbReference>
<keyword evidence="4 10" id="KW-0489">Methyltransferase</keyword>
<dbReference type="GO" id="GO:0009383">
    <property type="term" value="F:rRNA (cytosine-C5-)-methyltransferase activity"/>
    <property type="evidence" value="ECO:0007669"/>
    <property type="project" value="TreeGrafter"/>
</dbReference>
<dbReference type="InParanoid" id="A0A168NSS0"/>
<accession>A0A168NSS0</accession>
<dbReference type="GO" id="GO:0070475">
    <property type="term" value="P:rRNA base methylation"/>
    <property type="evidence" value="ECO:0007669"/>
    <property type="project" value="TreeGrafter"/>
</dbReference>
<dbReference type="FunCoup" id="A0A168NSS0">
    <property type="interactions" value="236"/>
</dbReference>
<dbReference type="InterPro" id="IPR029063">
    <property type="entry name" value="SAM-dependent_MTases_sf"/>
</dbReference>
<feature type="compositionally biased region" description="Acidic residues" evidence="11">
    <location>
        <begin position="134"/>
        <end position="155"/>
    </location>
</feature>
<evidence type="ECO:0000256" key="11">
    <source>
        <dbReference type="SAM" id="MobiDB-lite"/>
    </source>
</evidence>
<sequence>MGRRAKNKQGPPAPLHDPEAPAFDSSKRSRTAKKLRAAAAAAAAAKDNKRKRATTDQAETTAQDTTKVNKKSKKQAPAKVVAKDGEDLWDNAEMGSDDNDDDDEDLLDDEFDMDEMDQDSDNAIFPKADTDFLGSDDESVEEAGEEDSELDSDEDLDQFEGTLDEKKSRQIEARKAKLAAMAQAELEDAALQTNIADQDGERFELPEGEEETLLADISGVNDRIKEVVSVLNDFKNLRDPSRSRQDYVDRLLKDIAHYYGYSDFLCEKLFNLFPVSEAIEFFEANEVPRPVTIRANTLRTRRRDLAQALINRGVNLDPIGKWSKVGLQIFDSNVPIGATPEYLAGHYMLQAASSFLPVMALAPQPNERVLDMASAPGGKTTYIAALQKNTGMVFANDASKDRLKSLVANIHRMGVKNAVVCNYDGREFPKVLGGFDRVLLDAPCSGTGVISKDQSVKLNKTESDFIDIPRLQKELILSAIDSVDAKSKTGGFIVYSTCSVTVEENESVVDYALRKRPNVKLVSTTLDFGREGFVSYRGKNFHPTLKMTRRFYPHVHNMDGFYVAKFKKLSNKFEDKKDDKEVSDNEDEDEQAESEEETGFNDEEDQELIKESKTKLLKKKGIKV</sequence>
<dbReference type="AlphaFoldDB" id="A0A168NSS0"/>
<dbReference type="InterPro" id="IPR001678">
    <property type="entry name" value="MeTrfase_RsmB-F_NOP2_dom"/>
</dbReference>
<dbReference type="InterPro" id="IPR054728">
    <property type="entry name" value="RsmB-like_ferredoxin"/>
</dbReference>
<dbReference type="STRING" id="4829.A0A168NSS0"/>
<dbReference type="PROSITE" id="PS01153">
    <property type="entry name" value="NOL1_NOP2_SUN"/>
    <property type="match status" value="1"/>
</dbReference>
<feature type="compositionally biased region" description="Low complexity" evidence="11">
    <location>
        <begin position="55"/>
        <end position="66"/>
    </location>
</feature>